<keyword evidence="1" id="KW-0812">Transmembrane</keyword>
<gene>
    <name evidence="3" type="ORF">CA983_08095</name>
</gene>
<comment type="caution">
    <text evidence="3">The sequence shown here is derived from an EMBL/GenBank/DDBJ whole genome shotgun (WGS) entry which is preliminary data.</text>
</comment>
<protein>
    <recommendedName>
        <fullName evidence="5">Peptidase</fullName>
    </recommendedName>
</protein>
<keyword evidence="1" id="KW-1133">Transmembrane helix</keyword>
<evidence type="ECO:0008006" key="5">
    <source>
        <dbReference type="Google" id="ProtNLM"/>
    </source>
</evidence>
<keyword evidence="1" id="KW-0472">Membrane</keyword>
<evidence type="ECO:0000313" key="3">
    <source>
        <dbReference type="EMBL" id="OUD03691.1"/>
    </source>
</evidence>
<sequence length="521" mass="53046">MNPHRTVFGATLAAVVLALAPSAVAAGHGPSMTPSTPSPLPTQAYATINADERINVGAGAQSATVDWMFWDGGAQVPVPENDSLVIDARDLAGIASVEVDDPRCKEDLRVVTCVNRDASQSRSVEFTLRADPGAAPGVSGTIGYTLSADHATGATAKAKVVVGTPNLVVGRVPDVTNAGIGSRINVPLRLRNTGDLATDRRIMLRWESVGGLVFDREFSNCAYGEGDDPGEPGSQASVTCVFPISSDSVPAGGTVELSSPLAATVGKRVLTAVTDYSVRLLKPREQPGGGSHQGTGPALTLVRASGPGGGFENGAEGRFTVAADNSADLAADATTEPGRGAGEWTLAINAVNHGPASAYGIDDKAVAVVDVALPKGVVVTGTAHMEEEDSPYGPCLLRVSSTTTAPFEAGHRHYVCTVPFGITAGKSRLFELRVKSAEGYDGAKGTATVRPGPAGIPLHDPDTSNDRVTFAFGTPATPTAAASPGGNPAATGAGRTLIATAAGAALLGAVVLVVRRRGRTH</sequence>
<dbReference type="Proteomes" id="UP000195105">
    <property type="component" value="Unassembled WGS sequence"/>
</dbReference>
<reference evidence="3 4" key="1">
    <citation type="submission" date="2017-05" db="EMBL/GenBank/DDBJ databases">
        <title>Biotechnological potential of actinobacteria isolated from South African environments.</title>
        <authorList>
            <person name="Le Roes-Hill M."/>
            <person name="Prins A."/>
            <person name="Durrell K.A."/>
        </authorList>
    </citation>
    <scope>NUCLEOTIDE SEQUENCE [LARGE SCALE GENOMIC DNA]</scope>
    <source>
        <strain evidence="3 4">HMC13</strain>
    </source>
</reference>
<dbReference type="RefSeq" id="WP_086600188.1">
    <property type="nucleotide sequence ID" value="NZ_NGFN01000032.1"/>
</dbReference>
<feature type="chain" id="PRO_5012534880" description="Peptidase" evidence="2">
    <location>
        <begin position="26"/>
        <end position="521"/>
    </location>
</feature>
<keyword evidence="4" id="KW-1185">Reference proteome</keyword>
<keyword evidence="2" id="KW-0732">Signal</keyword>
<dbReference type="EMBL" id="NGFN01000032">
    <property type="protein sequence ID" value="OUD03691.1"/>
    <property type="molecule type" value="Genomic_DNA"/>
</dbReference>
<evidence type="ECO:0000313" key="4">
    <source>
        <dbReference type="Proteomes" id="UP000195105"/>
    </source>
</evidence>
<proteinExistence type="predicted"/>
<accession>A0A243S7M5</accession>
<organism evidence="3 4">
    <name type="scientific">Streptomyces swartbergensis</name>
    <dbReference type="NCBI Taxonomy" id="487165"/>
    <lineage>
        <taxon>Bacteria</taxon>
        <taxon>Bacillati</taxon>
        <taxon>Actinomycetota</taxon>
        <taxon>Actinomycetes</taxon>
        <taxon>Kitasatosporales</taxon>
        <taxon>Streptomycetaceae</taxon>
        <taxon>Streptomyces</taxon>
    </lineage>
</organism>
<feature type="signal peptide" evidence="2">
    <location>
        <begin position="1"/>
        <end position="25"/>
    </location>
</feature>
<feature type="transmembrane region" description="Helical" evidence="1">
    <location>
        <begin position="497"/>
        <end position="514"/>
    </location>
</feature>
<evidence type="ECO:0000256" key="2">
    <source>
        <dbReference type="SAM" id="SignalP"/>
    </source>
</evidence>
<name>A0A243S7M5_9ACTN</name>
<evidence type="ECO:0000256" key="1">
    <source>
        <dbReference type="SAM" id="Phobius"/>
    </source>
</evidence>
<dbReference type="AlphaFoldDB" id="A0A243S7M5"/>